<dbReference type="EC" id="3.1.-.-" evidence="5"/>
<dbReference type="GO" id="GO:0004540">
    <property type="term" value="F:RNA nuclease activity"/>
    <property type="evidence" value="ECO:0007669"/>
    <property type="project" value="InterPro"/>
</dbReference>
<dbReference type="InterPro" id="IPR022907">
    <property type="entry name" value="VapC_family"/>
</dbReference>
<accession>K9VGT5</accession>
<dbReference type="CDD" id="cd09874">
    <property type="entry name" value="PIN_MT3492-like"/>
    <property type="match status" value="1"/>
</dbReference>
<evidence type="ECO:0000313" key="8">
    <source>
        <dbReference type="Proteomes" id="UP000010478"/>
    </source>
</evidence>
<evidence type="ECO:0000259" key="6">
    <source>
        <dbReference type="Pfam" id="PF01850"/>
    </source>
</evidence>
<reference evidence="7 8" key="1">
    <citation type="submission" date="2012-05" db="EMBL/GenBank/DDBJ databases">
        <title>Finished chromosome of genome of Oscillatoria sp. PCC 7112.</title>
        <authorList>
            <consortium name="US DOE Joint Genome Institute"/>
            <person name="Gugger M."/>
            <person name="Coursin T."/>
            <person name="Rippka R."/>
            <person name="Tandeau De Marsac N."/>
            <person name="Huntemann M."/>
            <person name="Wei C.-L."/>
            <person name="Han J."/>
            <person name="Detter J.C."/>
            <person name="Han C."/>
            <person name="Tapia R."/>
            <person name="Davenport K."/>
            <person name="Daligault H."/>
            <person name="Erkkila T."/>
            <person name="Gu W."/>
            <person name="Munk A.C.C."/>
            <person name="Teshima H."/>
            <person name="Xu Y."/>
            <person name="Chain P."/>
            <person name="Chen A."/>
            <person name="Krypides N."/>
            <person name="Mavromatis K."/>
            <person name="Markowitz V."/>
            <person name="Szeto E."/>
            <person name="Ivanova N."/>
            <person name="Mikhailova N."/>
            <person name="Ovchinnikova G."/>
            <person name="Pagani I."/>
            <person name="Pati A."/>
            <person name="Goodwin L."/>
            <person name="Peters L."/>
            <person name="Pitluck S."/>
            <person name="Woyke T."/>
            <person name="Kerfeld C."/>
        </authorList>
    </citation>
    <scope>NUCLEOTIDE SEQUENCE [LARGE SCALE GENOMIC DNA]</scope>
    <source>
        <strain evidence="7 8">PCC 7112</strain>
    </source>
</reference>
<keyword evidence="8" id="KW-1185">Reference proteome</keyword>
<dbReference type="PANTHER" id="PTHR35901">
    <property type="entry name" value="RIBONUCLEASE VAPC3"/>
    <property type="match status" value="1"/>
</dbReference>
<gene>
    <name evidence="5" type="primary">vapC</name>
    <name evidence="7" type="ORF">Osc7112_2741</name>
</gene>
<protein>
    <recommendedName>
        <fullName evidence="5">Ribonuclease VapC</fullName>
        <shortName evidence="5">RNase VapC</shortName>
        <ecNumber evidence="5">3.1.-.-</ecNumber>
    </recommendedName>
    <alternativeName>
        <fullName evidence="5">Toxin VapC</fullName>
    </alternativeName>
</protein>
<dbReference type="eggNOG" id="COG4113">
    <property type="taxonomic scope" value="Bacteria"/>
</dbReference>
<dbReference type="InterPro" id="IPR051619">
    <property type="entry name" value="TypeII_TA_RNase_PINc/VapC"/>
</dbReference>
<feature type="binding site" evidence="5">
    <location>
        <position position="109"/>
    </location>
    <ligand>
        <name>Mg(2+)</name>
        <dbReference type="ChEBI" id="CHEBI:18420"/>
    </ligand>
</feature>
<keyword evidence="1 5" id="KW-1277">Toxin-antitoxin system</keyword>
<comment type="caution">
    <text evidence="5">Lacks conserved residue(s) required for the propagation of feature annotation.</text>
</comment>
<dbReference type="HAMAP" id="MF_00265">
    <property type="entry name" value="VapC_Nob1"/>
    <property type="match status" value="1"/>
</dbReference>
<dbReference type="KEGG" id="oni:Osc7112_2741"/>
<dbReference type="PANTHER" id="PTHR35901:SF1">
    <property type="entry name" value="EXONUCLEASE VAPC9"/>
    <property type="match status" value="1"/>
</dbReference>
<dbReference type="InterPro" id="IPR029060">
    <property type="entry name" value="PIN-like_dom_sf"/>
</dbReference>
<dbReference type="GO" id="GO:0090729">
    <property type="term" value="F:toxin activity"/>
    <property type="evidence" value="ECO:0007669"/>
    <property type="project" value="UniProtKB-KW"/>
</dbReference>
<dbReference type="Proteomes" id="UP000010478">
    <property type="component" value="Chromosome"/>
</dbReference>
<dbReference type="PATRIC" id="fig|179408.3.peg.3363"/>
<keyword evidence="4 5" id="KW-0378">Hydrolase</keyword>
<dbReference type="HOGENOM" id="CLU_119496_4_0_3"/>
<organism evidence="7 8">
    <name type="scientific">Phormidium nigroviride PCC 7112</name>
    <dbReference type="NCBI Taxonomy" id="179408"/>
    <lineage>
        <taxon>Bacteria</taxon>
        <taxon>Bacillati</taxon>
        <taxon>Cyanobacteriota</taxon>
        <taxon>Cyanophyceae</taxon>
        <taxon>Oscillatoriophycideae</taxon>
        <taxon>Oscillatoriales</taxon>
        <taxon>Oscillatoriaceae</taxon>
        <taxon>Phormidium</taxon>
    </lineage>
</organism>
<dbReference type="GO" id="GO:0016787">
    <property type="term" value="F:hydrolase activity"/>
    <property type="evidence" value="ECO:0007669"/>
    <property type="project" value="UniProtKB-KW"/>
</dbReference>
<feature type="domain" description="PIN" evidence="6">
    <location>
        <begin position="11"/>
        <end position="133"/>
    </location>
</feature>
<evidence type="ECO:0000256" key="3">
    <source>
        <dbReference type="ARBA" id="ARBA00022723"/>
    </source>
</evidence>
<proteinExistence type="inferred from homology"/>
<dbReference type="EMBL" id="CP003614">
    <property type="protein sequence ID" value="AFZ07151.1"/>
    <property type="molecule type" value="Genomic_DNA"/>
</dbReference>
<name>K9VGT5_9CYAN</name>
<dbReference type="Pfam" id="PF01850">
    <property type="entry name" value="PIN"/>
    <property type="match status" value="1"/>
</dbReference>
<dbReference type="InterPro" id="IPR002716">
    <property type="entry name" value="PIN_dom"/>
</dbReference>
<dbReference type="STRING" id="179408.Osc7112_2741"/>
<evidence type="ECO:0000313" key="7">
    <source>
        <dbReference type="EMBL" id="AFZ07151.1"/>
    </source>
</evidence>
<comment type="function">
    <text evidence="5">Toxic component of a toxin-antitoxin (TA) system. An RNase.</text>
</comment>
<evidence type="ECO:0000256" key="4">
    <source>
        <dbReference type="ARBA" id="ARBA00022801"/>
    </source>
</evidence>
<comment type="cofactor">
    <cofactor evidence="5">
        <name>Mg(2+)</name>
        <dbReference type="ChEBI" id="CHEBI:18420"/>
    </cofactor>
</comment>
<keyword evidence="2 5" id="KW-0540">Nuclease</keyword>
<comment type="similarity">
    <text evidence="5">Belongs to the PINc/VapC protein family.</text>
</comment>
<keyword evidence="5" id="KW-0800">Toxin</keyword>
<evidence type="ECO:0000256" key="2">
    <source>
        <dbReference type="ARBA" id="ARBA00022722"/>
    </source>
</evidence>
<sequence length="150" mass="16924">MTTNLIKFYNTSVLVPFYLPEALSDAVDELLRIEDTPALSQLVEVELFSAVARKLRMRKISPEEARQIALDFQTDLDENFYTRIPLEPIHYNLARDWISRFEVPLRTLDALHLAVASSNQLLLVTGDEALARSARTLGIEVQLLIAVAEG</sequence>
<dbReference type="AlphaFoldDB" id="K9VGT5"/>
<dbReference type="SUPFAM" id="SSF88723">
    <property type="entry name" value="PIN domain-like"/>
    <property type="match status" value="1"/>
</dbReference>
<dbReference type="Gene3D" id="3.40.50.1010">
    <property type="entry name" value="5'-nuclease"/>
    <property type="match status" value="1"/>
</dbReference>
<keyword evidence="5" id="KW-0460">Magnesium</keyword>
<evidence type="ECO:0000256" key="5">
    <source>
        <dbReference type="HAMAP-Rule" id="MF_00265"/>
    </source>
</evidence>
<evidence type="ECO:0000256" key="1">
    <source>
        <dbReference type="ARBA" id="ARBA00022649"/>
    </source>
</evidence>
<keyword evidence="3 5" id="KW-0479">Metal-binding</keyword>
<dbReference type="GO" id="GO:0000287">
    <property type="term" value="F:magnesium ion binding"/>
    <property type="evidence" value="ECO:0007669"/>
    <property type="project" value="UniProtKB-UniRule"/>
</dbReference>